<accession>A0A3S3NBI0</accession>
<dbReference type="OrthoDB" id="2093222at2759"/>
<protein>
    <submittedName>
        <fullName evidence="1">Chlorophyllase-1-like protein</fullName>
    </submittedName>
</protein>
<keyword evidence="2" id="KW-1185">Reference proteome</keyword>
<dbReference type="Proteomes" id="UP000283530">
    <property type="component" value="Unassembled WGS sequence"/>
</dbReference>
<dbReference type="EMBL" id="QPKB01000007">
    <property type="protein sequence ID" value="RWR88937.1"/>
    <property type="molecule type" value="Genomic_DNA"/>
</dbReference>
<gene>
    <name evidence="1" type="ORF">CKAN_01798000</name>
</gene>
<dbReference type="InterPro" id="IPR017395">
    <property type="entry name" value="Chlorophyllase-like"/>
</dbReference>
<dbReference type="GO" id="GO:0047746">
    <property type="term" value="F:chlorophyllase activity"/>
    <property type="evidence" value="ECO:0007669"/>
    <property type="project" value="TreeGrafter"/>
</dbReference>
<reference evidence="1 2" key="1">
    <citation type="journal article" date="2019" name="Nat. Plants">
        <title>Stout camphor tree genome fills gaps in understanding of flowering plant genome evolution.</title>
        <authorList>
            <person name="Chaw S.M."/>
            <person name="Liu Y.C."/>
            <person name="Wu Y.W."/>
            <person name="Wang H.Y."/>
            <person name="Lin C.I."/>
            <person name="Wu C.S."/>
            <person name="Ke H.M."/>
            <person name="Chang L.Y."/>
            <person name="Hsu C.Y."/>
            <person name="Yang H.T."/>
            <person name="Sudianto E."/>
            <person name="Hsu M.H."/>
            <person name="Wu K.P."/>
            <person name="Wang L.N."/>
            <person name="Leebens-Mack J.H."/>
            <person name="Tsai I.J."/>
        </authorList>
    </citation>
    <scope>NUCLEOTIDE SEQUENCE [LARGE SCALE GENOMIC DNA]</scope>
    <source>
        <strain evidence="2">cv. Chaw 1501</strain>
        <tissue evidence="1">Young leaves</tissue>
    </source>
</reference>
<name>A0A3S3NBI0_9MAGN</name>
<dbReference type="PANTHER" id="PTHR33428">
    <property type="entry name" value="CHLOROPHYLLASE-2, CHLOROPLASTIC"/>
    <property type="match status" value="1"/>
</dbReference>
<dbReference type="GO" id="GO:0015996">
    <property type="term" value="P:chlorophyll catabolic process"/>
    <property type="evidence" value="ECO:0007669"/>
    <property type="project" value="TreeGrafter"/>
</dbReference>
<organism evidence="1 2">
    <name type="scientific">Cinnamomum micranthum f. kanehirae</name>
    <dbReference type="NCBI Taxonomy" id="337451"/>
    <lineage>
        <taxon>Eukaryota</taxon>
        <taxon>Viridiplantae</taxon>
        <taxon>Streptophyta</taxon>
        <taxon>Embryophyta</taxon>
        <taxon>Tracheophyta</taxon>
        <taxon>Spermatophyta</taxon>
        <taxon>Magnoliopsida</taxon>
        <taxon>Magnoliidae</taxon>
        <taxon>Laurales</taxon>
        <taxon>Lauraceae</taxon>
        <taxon>Cinnamomum</taxon>
    </lineage>
</organism>
<comment type="caution">
    <text evidence="1">The sequence shown here is derived from an EMBL/GenBank/DDBJ whole genome shotgun (WGS) entry which is preliminary data.</text>
</comment>
<dbReference type="Pfam" id="PF07224">
    <property type="entry name" value="Chlorophyllase"/>
    <property type="match status" value="1"/>
</dbReference>
<evidence type="ECO:0000313" key="2">
    <source>
        <dbReference type="Proteomes" id="UP000283530"/>
    </source>
</evidence>
<sequence>MTVQTNSGLGEKPKMWMMPTCAPEVLNHKSFFCESKSPCCYFVTKEYGHMDMLDDNTKMMSCMSASGEGSRKTKRAFLLGGLSYWDCDSGDLKDVLQHPEIAPVKLNTPISPITNGQHGTSSY</sequence>
<dbReference type="PANTHER" id="PTHR33428:SF10">
    <property type="entry name" value="CHLOROPHYLLASE-1"/>
    <property type="match status" value="1"/>
</dbReference>
<proteinExistence type="predicted"/>
<dbReference type="AlphaFoldDB" id="A0A3S3NBI0"/>
<evidence type="ECO:0000313" key="1">
    <source>
        <dbReference type="EMBL" id="RWR88937.1"/>
    </source>
</evidence>